<reference evidence="2 3" key="1">
    <citation type="submission" date="2024-05" db="EMBL/GenBank/DDBJ databases">
        <authorList>
            <person name="Wallberg A."/>
        </authorList>
    </citation>
    <scope>NUCLEOTIDE SEQUENCE [LARGE SCALE GENOMIC DNA]</scope>
</reference>
<keyword evidence="1" id="KW-1133">Transmembrane helix</keyword>
<evidence type="ECO:0000313" key="2">
    <source>
        <dbReference type="EMBL" id="CAL4141456.1"/>
    </source>
</evidence>
<dbReference type="EMBL" id="CAXKWB010032549">
    <property type="protein sequence ID" value="CAL4141456.1"/>
    <property type="molecule type" value="Genomic_DNA"/>
</dbReference>
<protein>
    <recommendedName>
        <fullName evidence="4">Gustatory receptor</fullName>
    </recommendedName>
</protein>
<sequence length="118" mass="13042">IFYAHGLNVISILMYILSICISCKVPQNYKIKVYKAARTLLKTACSQKTNGELKPLIRNVCQDLQELSEVNMGGLYNLGTHNFVMFGSFIVSNLVVMLQIGRGDFNIPTANDTTAAPL</sequence>
<feature type="non-terminal residue" evidence="2">
    <location>
        <position position="1"/>
    </location>
</feature>
<comment type="caution">
    <text evidence="2">The sequence shown here is derived from an EMBL/GenBank/DDBJ whole genome shotgun (WGS) entry which is preliminary data.</text>
</comment>
<organism evidence="2 3">
    <name type="scientific">Meganyctiphanes norvegica</name>
    <name type="common">Northern krill</name>
    <name type="synonym">Thysanopoda norvegica</name>
    <dbReference type="NCBI Taxonomy" id="48144"/>
    <lineage>
        <taxon>Eukaryota</taxon>
        <taxon>Metazoa</taxon>
        <taxon>Ecdysozoa</taxon>
        <taxon>Arthropoda</taxon>
        <taxon>Crustacea</taxon>
        <taxon>Multicrustacea</taxon>
        <taxon>Malacostraca</taxon>
        <taxon>Eumalacostraca</taxon>
        <taxon>Eucarida</taxon>
        <taxon>Euphausiacea</taxon>
        <taxon>Euphausiidae</taxon>
        <taxon>Meganyctiphanes</taxon>
    </lineage>
</organism>
<evidence type="ECO:0008006" key="4">
    <source>
        <dbReference type="Google" id="ProtNLM"/>
    </source>
</evidence>
<keyword evidence="1" id="KW-0812">Transmembrane</keyword>
<keyword evidence="3" id="KW-1185">Reference proteome</keyword>
<feature type="transmembrane region" description="Helical" evidence="1">
    <location>
        <begin position="6"/>
        <end position="25"/>
    </location>
</feature>
<name>A0AAV2RSX7_MEGNR</name>
<accession>A0AAV2RSX7</accession>
<dbReference type="Proteomes" id="UP001497623">
    <property type="component" value="Unassembled WGS sequence"/>
</dbReference>
<evidence type="ECO:0000313" key="3">
    <source>
        <dbReference type="Proteomes" id="UP001497623"/>
    </source>
</evidence>
<evidence type="ECO:0000256" key="1">
    <source>
        <dbReference type="SAM" id="Phobius"/>
    </source>
</evidence>
<keyword evidence="1" id="KW-0472">Membrane</keyword>
<proteinExistence type="predicted"/>
<dbReference type="AlphaFoldDB" id="A0AAV2RSX7"/>
<gene>
    <name evidence="2" type="ORF">MNOR_LOCUS28862</name>
</gene>